<evidence type="ECO:0000313" key="2">
    <source>
        <dbReference type="EMBL" id="OCH84763.1"/>
    </source>
</evidence>
<organism evidence="2 3">
    <name type="scientific">Obba rivulosa</name>
    <dbReference type="NCBI Taxonomy" id="1052685"/>
    <lineage>
        <taxon>Eukaryota</taxon>
        <taxon>Fungi</taxon>
        <taxon>Dikarya</taxon>
        <taxon>Basidiomycota</taxon>
        <taxon>Agaricomycotina</taxon>
        <taxon>Agaricomycetes</taxon>
        <taxon>Polyporales</taxon>
        <taxon>Gelatoporiaceae</taxon>
        <taxon>Obba</taxon>
    </lineage>
</organism>
<feature type="transmembrane region" description="Helical" evidence="1">
    <location>
        <begin position="97"/>
        <end position="115"/>
    </location>
</feature>
<dbReference type="Proteomes" id="UP000250043">
    <property type="component" value="Unassembled WGS sequence"/>
</dbReference>
<sequence length="279" mass="31001">MRTTLTRRTVFSAIRVYALSYGSWSLALLVLSLNMVPVGTNAYLKFAGFTYVVDPSQFSFLHSVNACAAESHISLTTDGKLYARANVDNHNTTVATITRLCVIAADAIVLVVTWCQTYTMKRRSDQYGVTAPLVKLLFRDGTTYFFVLLSLNILNFVGQLTNVFSIAAVFLTPISSIIMTHFLLDLRQVAHEPQATPDVTVRSPQTHDLEHKTSRRSSLRFTAFVSNMGESFDHGADPNDPDMVWTDIFDDEGAHGREKNAYTSIGGGIGIHREQRQLV</sequence>
<keyword evidence="1" id="KW-0472">Membrane</keyword>
<keyword evidence="3" id="KW-1185">Reference proteome</keyword>
<name>A0A8E2DJI0_9APHY</name>
<feature type="transmembrane region" description="Helical" evidence="1">
    <location>
        <begin position="136"/>
        <end position="157"/>
    </location>
</feature>
<keyword evidence="1" id="KW-1133">Transmembrane helix</keyword>
<dbReference type="OrthoDB" id="2804471at2759"/>
<accession>A0A8E2DJI0</accession>
<evidence type="ECO:0000313" key="3">
    <source>
        <dbReference type="Proteomes" id="UP000250043"/>
    </source>
</evidence>
<gene>
    <name evidence="2" type="ORF">OBBRIDRAFT_839460</name>
</gene>
<proteinExistence type="predicted"/>
<dbReference type="AlphaFoldDB" id="A0A8E2DJI0"/>
<protein>
    <submittedName>
        <fullName evidence="2">Uncharacterized protein</fullName>
    </submittedName>
</protein>
<dbReference type="EMBL" id="KV722637">
    <property type="protein sequence ID" value="OCH84763.1"/>
    <property type="molecule type" value="Genomic_DNA"/>
</dbReference>
<evidence type="ECO:0000256" key="1">
    <source>
        <dbReference type="SAM" id="Phobius"/>
    </source>
</evidence>
<reference evidence="2 3" key="1">
    <citation type="submission" date="2016-07" db="EMBL/GenBank/DDBJ databases">
        <title>Draft genome of the white-rot fungus Obba rivulosa 3A-2.</title>
        <authorList>
            <consortium name="DOE Joint Genome Institute"/>
            <person name="Miettinen O."/>
            <person name="Riley R."/>
            <person name="Acob R."/>
            <person name="Barry K."/>
            <person name="Cullen D."/>
            <person name="De Vries R."/>
            <person name="Hainaut M."/>
            <person name="Hatakka A."/>
            <person name="Henrissat B."/>
            <person name="Hilden K."/>
            <person name="Kuo R."/>
            <person name="Labutti K."/>
            <person name="Lipzen A."/>
            <person name="Makela M.R."/>
            <person name="Sandor L."/>
            <person name="Spatafora J.W."/>
            <person name="Grigoriev I.V."/>
            <person name="Hibbett D.S."/>
        </authorList>
    </citation>
    <scope>NUCLEOTIDE SEQUENCE [LARGE SCALE GENOMIC DNA]</scope>
    <source>
        <strain evidence="2 3">3A-2</strain>
    </source>
</reference>
<feature type="transmembrane region" description="Helical" evidence="1">
    <location>
        <begin position="12"/>
        <end position="36"/>
    </location>
</feature>
<keyword evidence="1" id="KW-0812">Transmembrane</keyword>
<feature type="transmembrane region" description="Helical" evidence="1">
    <location>
        <begin position="163"/>
        <end position="184"/>
    </location>
</feature>